<evidence type="ECO:0000256" key="2">
    <source>
        <dbReference type="ARBA" id="ARBA00009477"/>
    </source>
</evidence>
<dbReference type="FunFam" id="2.40.420.20:FF:000001">
    <property type="entry name" value="Efflux RND transporter periplasmic adaptor subunit"/>
    <property type="match status" value="1"/>
</dbReference>
<dbReference type="Gene3D" id="2.40.30.170">
    <property type="match status" value="1"/>
</dbReference>
<sequence>MLALCACKDNTEADRRAPTPRVEVSVVTLHPQSVAITADLPGRTAASLVSEIRPQVTGIIRERQFKEGGDVKIGDPLYLIDPATYQAAYDNALATLAQAEAAVPSARNKVDRYKILVQKKAIASQDFDDATATLQQATAAVAIARANVATARINLDNTRIVAPINGQIDRSSLTPGALVSANQTTLLTTIRTIDPIFVDVTKSSSRFLQLREAMAKGVLKISGDNVRVRLRLDDGSFYTQDGQMESREDNVSQTTGTFALRAVFPNPDHLLLPGMYVRAVVEEGVRDKSFLAPQRAVSHDNKGESVALFVNKDGKIEQRTLQISQSIGHSWLVESGVADGDRILVEGAQQVRVGQDVATVEAVIDDNTGEIVSRGARR</sequence>
<dbReference type="InterPro" id="IPR058624">
    <property type="entry name" value="MdtA-like_HH"/>
</dbReference>
<feature type="domain" description="Multidrug resistance protein MdtA-like alpha-helical hairpin" evidence="3">
    <location>
        <begin position="89"/>
        <end position="158"/>
    </location>
</feature>
<comment type="similarity">
    <text evidence="2">Belongs to the membrane fusion protein (MFP) (TC 8.A.1) family.</text>
</comment>
<dbReference type="OrthoDB" id="9800613at2"/>
<dbReference type="InterPro" id="IPR006143">
    <property type="entry name" value="RND_pump_MFP"/>
</dbReference>
<dbReference type="Proteomes" id="UP000239089">
    <property type="component" value="Unassembled WGS sequence"/>
</dbReference>
<dbReference type="Pfam" id="PF25917">
    <property type="entry name" value="BSH_RND"/>
    <property type="match status" value="1"/>
</dbReference>
<dbReference type="Pfam" id="PF25967">
    <property type="entry name" value="RND-MFP_C"/>
    <property type="match status" value="1"/>
</dbReference>
<dbReference type="Gene3D" id="2.40.50.100">
    <property type="match status" value="1"/>
</dbReference>
<organism evidence="7 8">
    <name type="scientific">Rhodoblastus sphagnicola</name>
    <dbReference type="NCBI Taxonomy" id="333368"/>
    <lineage>
        <taxon>Bacteria</taxon>
        <taxon>Pseudomonadati</taxon>
        <taxon>Pseudomonadota</taxon>
        <taxon>Alphaproteobacteria</taxon>
        <taxon>Hyphomicrobiales</taxon>
        <taxon>Rhodoblastaceae</taxon>
        <taxon>Rhodoblastus</taxon>
    </lineage>
</organism>
<gene>
    <name evidence="7" type="ORF">CCR94_23780</name>
</gene>
<dbReference type="NCBIfam" id="TIGR01730">
    <property type="entry name" value="RND_mfp"/>
    <property type="match status" value="1"/>
</dbReference>
<dbReference type="PANTHER" id="PTHR30158:SF3">
    <property type="entry name" value="MULTIDRUG EFFLUX PUMP SUBUNIT ACRA-RELATED"/>
    <property type="match status" value="1"/>
</dbReference>
<feature type="domain" description="Multidrug resistance protein MdtA-like beta-barrel" evidence="5">
    <location>
        <begin position="195"/>
        <end position="284"/>
    </location>
</feature>
<proteinExistence type="inferred from homology"/>
<dbReference type="GO" id="GO:0046677">
    <property type="term" value="P:response to antibiotic"/>
    <property type="evidence" value="ECO:0007669"/>
    <property type="project" value="TreeGrafter"/>
</dbReference>
<dbReference type="Gene3D" id="1.10.287.470">
    <property type="entry name" value="Helix hairpin bin"/>
    <property type="match status" value="1"/>
</dbReference>
<evidence type="ECO:0000259" key="5">
    <source>
        <dbReference type="Pfam" id="PF25944"/>
    </source>
</evidence>
<evidence type="ECO:0000259" key="4">
    <source>
        <dbReference type="Pfam" id="PF25917"/>
    </source>
</evidence>
<reference evidence="7 8" key="1">
    <citation type="journal article" date="2018" name="Arch. Microbiol.">
        <title>New insights into the metabolic potential of the phototrophic purple bacterium Rhodopila globiformis DSM 161(T) from its draft genome sequence and evidence for a vanadium-dependent nitrogenase.</title>
        <authorList>
            <person name="Imhoff J.F."/>
            <person name="Rahn T."/>
            <person name="Kunzel S."/>
            <person name="Neulinger S.C."/>
        </authorList>
    </citation>
    <scope>NUCLEOTIDE SEQUENCE [LARGE SCALE GENOMIC DNA]</scope>
    <source>
        <strain evidence="7 8">DSM 16996</strain>
    </source>
</reference>
<dbReference type="InterPro" id="IPR058627">
    <property type="entry name" value="MdtA-like_C"/>
</dbReference>
<accession>A0A2S6MUA2</accession>
<dbReference type="GO" id="GO:0022857">
    <property type="term" value="F:transmembrane transporter activity"/>
    <property type="evidence" value="ECO:0007669"/>
    <property type="project" value="InterPro"/>
</dbReference>
<dbReference type="InterPro" id="IPR058626">
    <property type="entry name" value="MdtA-like_b-barrel"/>
</dbReference>
<dbReference type="EMBL" id="NHSJ01000139">
    <property type="protein sequence ID" value="PPQ25943.1"/>
    <property type="molecule type" value="Genomic_DNA"/>
</dbReference>
<comment type="subcellular location">
    <subcellularLocation>
        <location evidence="1">Cell envelope</location>
    </subcellularLocation>
</comment>
<dbReference type="PANTHER" id="PTHR30158">
    <property type="entry name" value="ACRA/E-RELATED COMPONENT OF DRUG EFFLUX TRANSPORTER"/>
    <property type="match status" value="1"/>
</dbReference>
<evidence type="ECO:0000313" key="8">
    <source>
        <dbReference type="Proteomes" id="UP000239089"/>
    </source>
</evidence>
<dbReference type="GO" id="GO:0005886">
    <property type="term" value="C:plasma membrane"/>
    <property type="evidence" value="ECO:0007669"/>
    <property type="project" value="UniProtKB-SubCell"/>
</dbReference>
<dbReference type="Gene3D" id="2.40.420.20">
    <property type="match status" value="1"/>
</dbReference>
<feature type="domain" description="Multidrug resistance protein MdtA-like C-terminal permuted SH3" evidence="6">
    <location>
        <begin position="291"/>
        <end position="349"/>
    </location>
</feature>
<dbReference type="InterPro" id="IPR058625">
    <property type="entry name" value="MdtA-like_BSH"/>
</dbReference>
<keyword evidence="8" id="KW-1185">Reference proteome</keyword>
<evidence type="ECO:0000259" key="6">
    <source>
        <dbReference type="Pfam" id="PF25967"/>
    </source>
</evidence>
<evidence type="ECO:0000313" key="7">
    <source>
        <dbReference type="EMBL" id="PPQ25943.1"/>
    </source>
</evidence>
<dbReference type="Pfam" id="PF25944">
    <property type="entry name" value="Beta-barrel_RND"/>
    <property type="match status" value="1"/>
</dbReference>
<dbReference type="SUPFAM" id="SSF111369">
    <property type="entry name" value="HlyD-like secretion proteins"/>
    <property type="match status" value="1"/>
</dbReference>
<comment type="caution">
    <text evidence="7">The sequence shown here is derived from an EMBL/GenBank/DDBJ whole genome shotgun (WGS) entry which is preliminary data.</text>
</comment>
<evidence type="ECO:0000256" key="1">
    <source>
        <dbReference type="ARBA" id="ARBA00004196"/>
    </source>
</evidence>
<dbReference type="Pfam" id="PF25876">
    <property type="entry name" value="HH_MFP_RND"/>
    <property type="match status" value="1"/>
</dbReference>
<name>A0A2S6MUA2_9HYPH</name>
<feature type="domain" description="Multidrug resistance protein MdtA-like barrel-sandwich hybrid" evidence="4">
    <location>
        <begin position="50"/>
        <end position="190"/>
    </location>
</feature>
<protein>
    <submittedName>
        <fullName evidence="7">Efflux transporter periplasmic adaptor subunit</fullName>
    </submittedName>
</protein>
<evidence type="ECO:0000259" key="3">
    <source>
        <dbReference type="Pfam" id="PF25876"/>
    </source>
</evidence>
<dbReference type="AlphaFoldDB" id="A0A2S6MUA2"/>